<reference evidence="1 2" key="1">
    <citation type="submission" date="2020-08" db="EMBL/GenBank/DDBJ databases">
        <title>Genomic Encyclopedia of Type Strains, Phase IV (KMG-IV): sequencing the most valuable type-strain genomes for metagenomic binning, comparative biology and taxonomic classification.</title>
        <authorList>
            <person name="Goeker M."/>
        </authorList>
    </citation>
    <scope>NUCLEOTIDE SEQUENCE [LARGE SCALE GENOMIC DNA]</scope>
    <source>
        <strain evidence="1 2">DSM 23240</strain>
    </source>
</reference>
<evidence type="ECO:0000313" key="1">
    <source>
        <dbReference type="EMBL" id="MBB5200292.1"/>
    </source>
</evidence>
<keyword evidence="2" id="KW-1185">Reference proteome</keyword>
<dbReference type="EMBL" id="JACHHQ010000004">
    <property type="protein sequence ID" value="MBB5200292.1"/>
    <property type="molecule type" value="Genomic_DNA"/>
</dbReference>
<proteinExistence type="predicted"/>
<evidence type="ECO:0000313" key="2">
    <source>
        <dbReference type="Proteomes" id="UP000571084"/>
    </source>
</evidence>
<dbReference type="AlphaFoldDB" id="A0A840RT06"/>
<name>A0A840RT06_9BURK</name>
<organism evidence="1 2">
    <name type="scientific">Glaciimonas immobilis</name>
    <dbReference type="NCBI Taxonomy" id="728004"/>
    <lineage>
        <taxon>Bacteria</taxon>
        <taxon>Pseudomonadati</taxon>
        <taxon>Pseudomonadota</taxon>
        <taxon>Betaproteobacteria</taxon>
        <taxon>Burkholderiales</taxon>
        <taxon>Oxalobacteraceae</taxon>
        <taxon>Glaciimonas</taxon>
    </lineage>
</organism>
<comment type="caution">
    <text evidence="1">The sequence shown here is derived from an EMBL/GenBank/DDBJ whole genome shotgun (WGS) entry which is preliminary data.</text>
</comment>
<accession>A0A840RT06</accession>
<gene>
    <name evidence="1" type="ORF">HNR39_002127</name>
</gene>
<sequence length="74" mass="8077">MIYVMTLIACRRVVCLGLDLVECISEIVSSSDHDTLGLLVLLSDLTNSSGAANISSTSMRRKIRNYLALVIFSL</sequence>
<dbReference type="Proteomes" id="UP000571084">
    <property type="component" value="Unassembled WGS sequence"/>
</dbReference>
<protein>
    <submittedName>
        <fullName evidence="1">Uncharacterized protein</fullName>
    </submittedName>
</protein>